<evidence type="ECO:0000313" key="3">
    <source>
        <dbReference type="Proteomes" id="UP000243217"/>
    </source>
</evidence>
<keyword evidence="1" id="KW-0812">Transmembrane</keyword>
<keyword evidence="1" id="KW-1133">Transmembrane helix</keyword>
<feature type="transmembrane region" description="Helical" evidence="1">
    <location>
        <begin position="106"/>
        <end position="130"/>
    </location>
</feature>
<proteinExistence type="predicted"/>
<gene>
    <name evidence="2" type="ORF">THRCLA_21987</name>
</gene>
<sequence>MNAIFQSKENLEMIVRGAQFLCGVIIFATSTSITGIGSGDFAFLISYNIVLYAILYTVFVLKTRQIDMKLTIKASIDAILTLLLFIAAIWLVSSRTFTYCQFTSCAAAYACAVFLFAGTFIQGSSVYLTYIEMTREEDDHEAVF</sequence>
<dbReference type="OrthoDB" id="66619at2759"/>
<evidence type="ECO:0008006" key="4">
    <source>
        <dbReference type="Google" id="ProtNLM"/>
    </source>
</evidence>
<keyword evidence="3" id="KW-1185">Reference proteome</keyword>
<protein>
    <recommendedName>
        <fullName evidence="4">MARVEL domain-containing protein</fullName>
    </recommendedName>
</protein>
<feature type="transmembrane region" description="Helical" evidence="1">
    <location>
        <begin position="44"/>
        <end position="62"/>
    </location>
</feature>
<evidence type="ECO:0000256" key="1">
    <source>
        <dbReference type="SAM" id="Phobius"/>
    </source>
</evidence>
<comment type="caution">
    <text evidence="2">The sequence shown here is derived from an EMBL/GenBank/DDBJ whole genome shotgun (WGS) entry which is preliminary data.</text>
</comment>
<feature type="transmembrane region" description="Helical" evidence="1">
    <location>
        <begin position="20"/>
        <end position="38"/>
    </location>
</feature>
<organism evidence="2 3">
    <name type="scientific">Thraustotheca clavata</name>
    <dbReference type="NCBI Taxonomy" id="74557"/>
    <lineage>
        <taxon>Eukaryota</taxon>
        <taxon>Sar</taxon>
        <taxon>Stramenopiles</taxon>
        <taxon>Oomycota</taxon>
        <taxon>Saprolegniomycetes</taxon>
        <taxon>Saprolegniales</taxon>
        <taxon>Achlyaceae</taxon>
        <taxon>Thraustotheca</taxon>
    </lineage>
</organism>
<reference evidence="2 3" key="1">
    <citation type="journal article" date="2014" name="Genome Biol. Evol.">
        <title>The secreted proteins of Achlya hypogyna and Thraustotheca clavata identify the ancestral oomycete secretome and reveal gene acquisitions by horizontal gene transfer.</title>
        <authorList>
            <person name="Misner I."/>
            <person name="Blouin N."/>
            <person name="Leonard G."/>
            <person name="Richards T.A."/>
            <person name="Lane C.E."/>
        </authorList>
    </citation>
    <scope>NUCLEOTIDE SEQUENCE [LARGE SCALE GENOMIC DNA]</scope>
    <source>
        <strain evidence="2 3">ATCC 34112</strain>
    </source>
</reference>
<feature type="transmembrane region" description="Helical" evidence="1">
    <location>
        <begin position="74"/>
        <end position="94"/>
    </location>
</feature>
<keyword evidence="1" id="KW-0472">Membrane</keyword>
<dbReference type="Proteomes" id="UP000243217">
    <property type="component" value="Unassembled WGS sequence"/>
</dbReference>
<dbReference type="EMBL" id="JNBS01001954">
    <property type="protein sequence ID" value="OQR96705.1"/>
    <property type="molecule type" value="Genomic_DNA"/>
</dbReference>
<name>A0A1V9ZFC2_9STRA</name>
<evidence type="ECO:0000313" key="2">
    <source>
        <dbReference type="EMBL" id="OQR96705.1"/>
    </source>
</evidence>
<dbReference type="AlphaFoldDB" id="A0A1V9ZFC2"/>
<accession>A0A1V9ZFC2</accession>